<name>A0ABP1GG73_9EUKA</name>
<gene>
    <name evidence="1" type="ORF">HINF_LOCUS1052</name>
</gene>
<comment type="caution">
    <text evidence="1">The sequence shown here is derived from an EMBL/GenBank/DDBJ whole genome shotgun (WGS) entry which is preliminary data.</text>
</comment>
<dbReference type="Proteomes" id="UP001642409">
    <property type="component" value="Unassembled WGS sequence"/>
</dbReference>
<organism evidence="1 2">
    <name type="scientific">Hexamita inflata</name>
    <dbReference type="NCBI Taxonomy" id="28002"/>
    <lineage>
        <taxon>Eukaryota</taxon>
        <taxon>Metamonada</taxon>
        <taxon>Diplomonadida</taxon>
        <taxon>Hexamitidae</taxon>
        <taxon>Hexamitinae</taxon>
        <taxon>Hexamita</taxon>
    </lineage>
</organism>
<reference evidence="1 2" key="1">
    <citation type="submission" date="2024-07" db="EMBL/GenBank/DDBJ databases">
        <authorList>
            <person name="Akdeniz Z."/>
        </authorList>
    </citation>
    <scope>NUCLEOTIDE SEQUENCE [LARGE SCALE GENOMIC DNA]</scope>
</reference>
<evidence type="ECO:0000313" key="2">
    <source>
        <dbReference type="Proteomes" id="UP001642409"/>
    </source>
</evidence>
<dbReference type="EMBL" id="CAXDID020000002">
    <property type="protein sequence ID" value="CAL5971112.1"/>
    <property type="molecule type" value="Genomic_DNA"/>
</dbReference>
<keyword evidence="2" id="KW-1185">Reference proteome</keyword>
<proteinExistence type="predicted"/>
<accession>A0ABP1GG73</accession>
<evidence type="ECO:0000313" key="1">
    <source>
        <dbReference type="EMBL" id="CAL5971112.1"/>
    </source>
</evidence>
<sequence length="144" mass="17588">MTLNDEQKQFDLLDSQYCQYPTNTQFGQYINYINNRYQQYNYDQESNQQDDMNNQLQNKQVVNHQQIQNGNPEIYLTCDQVGDQNQTLENQMYQYVWPVQCKHTKRIGKQLNNDYIIKEDYMEGDWKNMRYNTKEWASRNIQLK</sequence>
<protein>
    <submittedName>
        <fullName evidence="1">Hypothetical_protein</fullName>
    </submittedName>
</protein>